<dbReference type="GO" id="GO:0006633">
    <property type="term" value="P:fatty acid biosynthetic process"/>
    <property type="evidence" value="ECO:0007669"/>
    <property type="project" value="InterPro"/>
</dbReference>
<dbReference type="OrthoDB" id="9801517at2"/>
<evidence type="ECO:0000259" key="1">
    <source>
        <dbReference type="Pfam" id="PF01643"/>
    </source>
</evidence>
<accession>A0A1H8A365</accession>
<dbReference type="Proteomes" id="UP000182719">
    <property type="component" value="Unassembled WGS sequence"/>
</dbReference>
<reference evidence="3" key="1">
    <citation type="submission" date="2016-10" db="EMBL/GenBank/DDBJ databases">
        <authorList>
            <person name="Varghese N."/>
            <person name="Submissions S."/>
        </authorList>
    </citation>
    <scope>NUCLEOTIDE SEQUENCE [LARGE SCALE GENOMIC DNA]</scope>
    <source>
        <strain evidence="3">DSM 17044</strain>
    </source>
</reference>
<gene>
    <name evidence="2" type="ORF">SAMN05444354_12082</name>
</gene>
<dbReference type="InterPro" id="IPR002864">
    <property type="entry name" value="Acyl-ACP_thioesterase_NHD"/>
</dbReference>
<dbReference type="InterPro" id="IPR050563">
    <property type="entry name" value="4-hydroxybenzoyl-CoA_TE"/>
</dbReference>
<protein>
    <submittedName>
        <fullName evidence="2">Acyl-CoA thioesterase FadM</fullName>
    </submittedName>
</protein>
<sequence>MPETLITELELTVRSYEVDASLELKPLTYMNWLQEIAWEAAAAGGVPPQWFLARNVAPVFSVSRFEKEHPIRYGDRIIARTWFSSMEGSLAHREFELRRAKDGKPVLRGRTDIILVDMGTRSPTPWGELAERFKPNGESFYTHHQPVAVTPAAEPLSFQVKRPVQPDDIDMARHVNNGFYLRWMTDALSSFLQPALGAKAEEARLLSVHLKFGSPISLGQEVLISGQHLGVGEGISRWSFQVAPVSGSRRPASAELTFRWSPEWTSALTDPAR</sequence>
<dbReference type="Pfam" id="PF13279">
    <property type="entry name" value="4HBT_2"/>
    <property type="match status" value="1"/>
</dbReference>
<dbReference type="GO" id="GO:0047617">
    <property type="term" value="F:fatty acyl-CoA hydrolase activity"/>
    <property type="evidence" value="ECO:0007669"/>
    <property type="project" value="TreeGrafter"/>
</dbReference>
<keyword evidence="3" id="KW-1185">Reference proteome</keyword>
<dbReference type="PANTHER" id="PTHR31793:SF24">
    <property type="entry name" value="LONG-CHAIN ACYL-COA THIOESTERASE FADM"/>
    <property type="match status" value="1"/>
</dbReference>
<dbReference type="PANTHER" id="PTHR31793">
    <property type="entry name" value="4-HYDROXYBENZOYL-COA THIOESTERASE FAMILY MEMBER"/>
    <property type="match status" value="1"/>
</dbReference>
<dbReference type="RefSeq" id="WP_083423467.1">
    <property type="nucleotide sequence ID" value="NZ_FOAP01000020.1"/>
</dbReference>
<dbReference type="Gene3D" id="3.10.129.10">
    <property type="entry name" value="Hotdog Thioesterase"/>
    <property type="match status" value="2"/>
</dbReference>
<dbReference type="AlphaFoldDB" id="A0A1H8A365"/>
<dbReference type="InterPro" id="IPR029069">
    <property type="entry name" value="HotDog_dom_sf"/>
</dbReference>
<feature type="domain" description="Acyl-ACP thioesterase N-terminal hotdog" evidence="1">
    <location>
        <begin position="10"/>
        <end position="123"/>
    </location>
</feature>
<evidence type="ECO:0000313" key="2">
    <source>
        <dbReference type="EMBL" id="SEM64973.1"/>
    </source>
</evidence>
<dbReference type="Pfam" id="PF01643">
    <property type="entry name" value="Acyl-ACP_TE"/>
    <property type="match status" value="1"/>
</dbReference>
<name>A0A1H8A365_STIAU</name>
<dbReference type="CDD" id="cd03440">
    <property type="entry name" value="hot_dog"/>
    <property type="match status" value="1"/>
</dbReference>
<evidence type="ECO:0000313" key="3">
    <source>
        <dbReference type="Proteomes" id="UP000182719"/>
    </source>
</evidence>
<dbReference type="SUPFAM" id="SSF54637">
    <property type="entry name" value="Thioesterase/thiol ester dehydrase-isomerase"/>
    <property type="match status" value="2"/>
</dbReference>
<proteinExistence type="predicted"/>
<organism evidence="2 3">
    <name type="scientific">Stigmatella aurantiaca</name>
    <dbReference type="NCBI Taxonomy" id="41"/>
    <lineage>
        <taxon>Bacteria</taxon>
        <taxon>Pseudomonadati</taxon>
        <taxon>Myxococcota</taxon>
        <taxon>Myxococcia</taxon>
        <taxon>Myxococcales</taxon>
        <taxon>Cystobacterineae</taxon>
        <taxon>Archangiaceae</taxon>
        <taxon>Stigmatella</taxon>
    </lineage>
</organism>
<dbReference type="EMBL" id="FOAP01000020">
    <property type="protein sequence ID" value="SEM64973.1"/>
    <property type="molecule type" value="Genomic_DNA"/>
</dbReference>
<dbReference type="CDD" id="cd00586">
    <property type="entry name" value="4HBT"/>
    <property type="match status" value="1"/>
</dbReference>